<dbReference type="eggNOG" id="ENOG5032ZPJ">
    <property type="taxonomic scope" value="Bacteria"/>
</dbReference>
<gene>
    <name evidence="2" type="ORF">HMPREF9136_2256</name>
</gene>
<dbReference type="InterPro" id="IPR025250">
    <property type="entry name" value="DUF4199"/>
</dbReference>
<dbReference type="STRING" id="908937.Prede_2073"/>
<keyword evidence="1" id="KW-0472">Membrane</keyword>
<feature type="transmembrane region" description="Helical" evidence="1">
    <location>
        <begin position="29"/>
        <end position="62"/>
    </location>
</feature>
<dbReference type="Proteomes" id="UP000007820">
    <property type="component" value="Unassembled WGS sequence"/>
</dbReference>
<evidence type="ECO:0000256" key="1">
    <source>
        <dbReference type="SAM" id="Phobius"/>
    </source>
</evidence>
<proteinExistence type="predicted"/>
<feature type="transmembrane region" description="Helical" evidence="1">
    <location>
        <begin position="83"/>
        <end position="103"/>
    </location>
</feature>
<protein>
    <recommendedName>
        <fullName evidence="4">DUF4199 domain-containing protein</fullName>
    </recommendedName>
</protein>
<keyword evidence="1" id="KW-0812">Transmembrane</keyword>
<evidence type="ECO:0008006" key="4">
    <source>
        <dbReference type="Google" id="ProtNLM"/>
    </source>
</evidence>
<evidence type="ECO:0000313" key="3">
    <source>
        <dbReference type="Proteomes" id="UP000007820"/>
    </source>
</evidence>
<dbReference type="AlphaFoldDB" id="F9D5X8"/>
<reference evidence="2 3" key="1">
    <citation type="submission" date="2011-04" db="EMBL/GenBank/DDBJ databases">
        <authorList>
            <person name="Muzny D."/>
            <person name="Qin X."/>
            <person name="Deng J."/>
            <person name="Jiang H."/>
            <person name="Liu Y."/>
            <person name="Qu J."/>
            <person name="Song X.-Z."/>
            <person name="Zhang L."/>
            <person name="Thornton R."/>
            <person name="Coyle M."/>
            <person name="Francisco L."/>
            <person name="Jackson L."/>
            <person name="Javaid M."/>
            <person name="Korchina V."/>
            <person name="Kovar C."/>
            <person name="Mata R."/>
            <person name="Mathew T."/>
            <person name="Ngo R."/>
            <person name="Nguyen L."/>
            <person name="Nguyen N."/>
            <person name="Okwuonu G."/>
            <person name="Ongeri F."/>
            <person name="Pham C."/>
            <person name="Simmons D."/>
            <person name="Wilczek-Boney K."/>
            <person name="Hale W."/>
            <person name="Jakkamsetti A."/>
            <person name="Pham P."/>
            <person name="Ruth R."/>
            <person name="San Lucas F."/>
            <person name="Warren J."/>
            <person name="Zhang J."/>
            <person name="Zhao Z."/>
            <person name="Zhou C."/>
            <person name="Zhu D."/>
            <person name="Lee S."/>
            <person name="Bess C."/>
            <person name="Blankenburg K."/>
            <person name="Forbes L."/>
            <person name="Fu Q."/>
            <person name="Gubbala S."/>
            <person name="Hirani K."/>
            <person name="Jayaseelan J.C."/>
            <person name="Lara F."/>
            <person name="Munidasa M."/>
            <person name="Palculict T."/>
            <person name="Patil S."/>
            <person name="Pu L.-L."/>
            <person name="Saada N."/>
            <person name="Tang L."/>
            <person name="Weissenberger G."/>
            <person name="Zhu Y."/>
            <person name="Hemphill L."/>
            <person name="Shang Y."/>
            <person name="Youmans B."/>
            <person name="Ayvaz T."/>
            <person name="Ross M."/>
            <person name="Santibanez J."/>
            <person name="Aqrawi P."/>
            <person name="Gross S."/>
            <person name="Joshi V."/>
            <person name="Fowler G."/>
            <person name="Nazareth L."/>
            <person name="Reid J."/>
            <person name="Worley K."/>
            <person name="Petrosino J."/>
            <person name="Highlander S."/>
            <person name="Gibbs R."/>
        </authorList>
    </citation>
    <scope>NUCLEOTIDE SEQUENCE [LARGE SCALE GENOMIC DNA]</scope>
    <source>
        <strain evidence="2 3">DSM 3688</strain>
    </source>
</reference>
<name>F9D5X8_PREDD</name>
<dbReference type="EMBL" id="AFPW01000038">
    <property type="protein sequence ID" value="EGQ12739.1"/>
    <property type="molecule type" value="Genomic_DNA"/>
</dbReference>
<feature type="transmembrane region" description="Helical" evidence="1">
    <location>
        <begin position="155"/>
        <end position="178"/>
    </location>
</feature>
<sequence length="184" mass="20428">MRTFAAMIMNVSALVQVKAFARQDGVFLALLWLCSFLLMVLAPASSLGGLLALATPFFVGWLLVRFRNHALGGFISFRRGLAFSWFTFFYASLLFAVAQYVYFRYFDHGAMMGMLVTSIKALEEVYRANGAATARQLGELRQAMTLVGQLSPIELAFIFMMQNIFSGAVLGFPIALVCRRAPHS</sequence>
<dbReference type="Pfam" id="PF13858">
    <property type="entry name" value="DUF4199"/>
    <property type="match status" value="1"/>
</dbReference>
<keyword evidence="1" id="KW-1133">Transmembrane helix</keyword>
<accession>F9D5X8</accession>
<comment type="caution">
    <text evidence="2">The sequence shown here is derived from an EMBL/GenBank/DDBJ whole genome shotgun (WGS) entry which is preliminary data.</text>
</comment>
<evidence type="ECO:0000313" key="2">
    <source>
        <dbReference type="EMBL" id="EGQ12739.1"/>
    </source>
</evidence>
<organism evidence="2 3">
    <name type="scientific">Prevotella dentalis (strain ATCC 49559 / DSM 3688 / JCM 13448 / NCTC 12043 / ES 2772)</name>
    <name type="common">Mitsuokella dentalis</name>
    <dbReference type="NCBI Taxonomy" id="908937"/>
    <lineage>
        <taxon>Bacteria</taxon>
        <taxon>Pseudomonadati</taxon>
        <taxon>Bacteroidota</taxon>
        <taxon>Bacteroidia</taxon>
        <taxon>Bacteroidales</taxon>
        <taxon>Prevotellaceae</taxon>
        <taxon>Prevotella</taxon>
    </lineage>
</organism>